<gene>
    <name evidence="1" type="ORF">ACG00Y_24005</name>
</gene>
<evidence type="ECO:0000313" key="2">
    <source>
        <dbReference type="Proteomes" id="UP001606210"/>
    </source>
</evidence>
<proteinExistence type="predicted"/>
<dbReference type="EMBL" id="JBIGHV010000010">
    <property type="protein sequence ID" value="MFG6433000.1"/>
    <property type="molecule type" value="Genomic_DNA"/>
</dbReference>
<protein>
    <submittedName>
        <fullName evidence="1">Uncharacterized protein</fullName>
    </submittedName>
</protein>
<accession>A0ABW7FBK7</accession>
<evidence type="ECO:0000313" key="1">
    <source>
        <dbReference type="EMBL" id="MFG6433000.1"/>
    </source>
</evidence>
<keyword evidence="2" id="KW-1185">Reference proteome</keyword>
<sequence>MVAAGGQRPSRNQNVERQGEVVALAGMNEAARAVVLNQYGMETDMELLAQRVRRPFTRLLVGIEDPSDLAALERVRAALSWPSYPPF</sequence>
<dbReference type="RefSeq" id="WP_394483320.1">
    <property type="nucleotide sequence ID" value="NZ_JBIGHV010000010.1"/>
</dbReference>
<organism evidence="1 2">
    <name type="scientific">Pelomonas parva</name>
    <dbReference type="NCBI Taxonomy" id="3299032"/>
    <lineage>
        <taxon>Bacteria</taxon>
        <taxon>Pseudomonadati</taxon>
        <taxon>Pseudomonadota</taxon>
        <taxon>Betaproteobacteria</taxon>
        <taxon>Burkholderiales</taxon>
        <taxon>Sphaerotilaceae</taxon>
        <taxon>Roseateles</taxon>
    </lineage>
</organism>
<dbReference type="Proteomes" id="UP001606210">
    <property type="component" value="Unassembled WGS sequence"/>
</dbReference>
<comment type="caution">
    <text evidence="1">The sequence shown here is derived from an EMBL/GenBank/DDBJ whole genome shotgun (WGS) entry which is preliminary data.</text>
</comment>
<name>A0ABW7FBK7_9BURK</name>
<reference evidence="1 2" key="1">
    <citation type="submission" date="2024-08" db="EMBL/GenBank/DDBJ databases">
        <authorList>
            <person name="Lu H."/>
        </authorList>
    </citation>
    <scope>NUCLEOTIDE SEQUENCE [LARGE SCALE GENOMIC DNA]</scope>
    <source>
        <strain evidence="1 2">LYH14W</strain>
    </source>
</reference>